<gene>
    <name evidence="4" type="ORF">SAMN05660313_00344</name>
</gene>
<dbReference type="STRING" id="76595.SAMN05660313_00344"/>
<proteinExistence type="inferred from homology"/>
<dbReference type="Pfam" id="PF02230">
    <property type="entry name" value="Abhydrolase_2"/>
    <property type="match status" value="1"/>
</dbReference>
<dbReference type="Gene3D" id="3.40.50.1820">
    <property type="entry name" value="alpha/beta hydrolase"/>
    <property type="match status" value="1"/>
</dbReference>
<evidence type="ECO:0000256" key="2">
    <source>
        <dbReference type="ARBA" id="ARBA00022801"/>
    </source>
</evidence>
<evidence type="ECO:0000313" key="4">
    <source>
        <dbReference type="EMBL" id="SFW18453.1"/>
    </source>
</evidence>
<keyword evidence="5" id="KW-1185">Reference proteome</keyword>
<dbReference type="InterPro" id="IPR029058">
    <property type="entry name" value="AB_hydrolase_fold"/>
</dbReference>
<dbReference type="InterPro" id="IPR050565">
    <property type="entry name" value="LYPA1-2/EST-like"/>
</dbReference>
<dbReference type="SUPFAM" id="SSF53474">
    <property type="entry name" value="alpha/beta-Hydrolases"/>
    <property type="match status" value="1"/>
</dbReference>
<evidence type="ECO:0000313" key="5">
    <source>
        <dbReference type="Proteomes" id="UP000183257"/>
    </source>
</evidence>
<dbReference type="AlphaFoldDB" id="A0A1K1M5N5"/>
<protein>
    <submittedName>
        <fullName evidence="4">Phospholipase/carboxylesterase</fullName>
    </submittedName>
</protein>
<reference evidence="5" key="1">
    <citation type="submission" date="2016-11" db="EMBL/GenBank/DDBJ databases">
        <authorList>
            <person name="Varghese N."/>
            <person name="Submissions S."/>
        </authorList>
    </citation>
    <scope>NUCLEOTIDE SEQUENCE [LARGE SCALE GENOMIC DNA]</scope>
    <source>
        <strain evidence="5">DSM 24786</strain>
    </source>
</reference>
<dbReference type="GO" id="GO:0016787">
    <property type="term" value="F:hydrolase activity"/>
    <property type="evidence" value="ECO:0007669"/>
    <property type="project" value="UniProtKB-KW"/>
</dbReference>
<accession>A0A1K1M5N5</accession>
<comment type="similarity">
    <text evidence="1">Belongs to the AB hydrolase superfamily. AB hydrolase 2 family.</text>
</comment>
<evidence type="ECO:0000259" key="3">
    <source>
        <dbReference type="Pfam" id="PF02230"/>
    </source>
</evidence>
<organism evidence="4 5">
    <name type="scientific">Cellulophaga fucicola</name>
    <dbReference type="NCBI Taxonomy" id="76595"/>
    <lineage>
        <taxon>Bacteria</taxon>
        <taxon>Pseudomonadati</taxon>
        <taxon>Bacteroidota</taxon>
        <taxon>Flavobacteriia</taxon>
        <taxon>Flavobacteriales</taxon>
        <taxon>Flavobacteriaceae</taxon>
        <taxon>Cellulophaga</taxon>
    </lineage>
</organism>
<dbReference type="PANTHER" id="PTHR10655:SF17">
    <property type="entry name" value="LYSOPHOSPHOLIPASE-LIKE PROTEIN 1"/>
    <property type="match status" value="1"/>
</dbReference>
<keyword evidence="2" id="KW-0378">Hydrolase</keyword>
<dbReference type="Proteomes" id="UP000183257">
    <property type="component" value="Unassembled WGS sequence"/>
</dbReference>
<dbReference type="PANTHER" id="PTHR10655">
    <property type="entry name" value="LYSOPHOSPHOLIPASE-RELATED"/>
    <property type="match status" value="1"/>
</dbReference>
<dbReference type="InterPro" id="IPR003140">
    <property type="entry name" value="PLipase/COase/thioEstase"/>
</dbReference>
<dbReference type="OrthoDB" id="9795555at2"/>
<evidence type="ECO:0000256" key="1">
    <source>
        <dbReference type="ARBA" id="ARBA00006499"/>
    </source>
</evidence>
<dbReference type="EMBL" id="FPIY01000001">
    <property type="protein sequence ID" value="SFW18453.1"/>
    <property type="molecule type" value="Genomic_DNA"/>
</dbReference>
<sequence length="219" mass="24595">MTTAPLSLEYIIQPATVEQEKTPVLFMLHGYGSNEEDLFSFATELQKELCIISVRAPYPMQPYGNAWYAINFDAEKGKWSDDEQAAESIQKILTFIDEACNTYHLDKDNVTLLGFSQGAILSYATAIAYPEKIKNVIALSGYINENLIDKLKTDKDPSKLNIYASHGSVDQVIPVSWAQKTPEYLKSLGINCTYEEYPVGHGVAPQGFYSFKEWLSNKI</sequence>
<dbReference type="RefSeq" id="WP_072302023.1">
    <property type="nucleotide sequence ID" value="NZ_FPIY01000001.1"/>
</dbReference>
<name>A0A1K1M5N5_9FLAO</name>
<feature type="domain" description="Phospholipase/carboxylesterase/thioesterase" evidence="3">
    <location>
        <begin position="18"/>
        <end position="216"/>
    </location>
</feature>